<reference evidence="1 3" key="1">
    <citation type="submission" date="2017-07" db="EMBL/GenBank/DDBJ databases">
        <title>Virulence factors identified in Actinobacillus seminis.</title>
        <authorList>
            <person name="Negrete-Abascal E."/>
            <person name="Vaca-Pacheco S."/>
            <person name="Montes-Garcia F."/>
            <person name="Leyto-Gil A.M."/>
            <person name="Fragoso-Garcia E."/>
            <person name="Carvente-Garcia R."/>
            <person name="Perez-Agueros S."/>
            <person name="Castelan-Sanchez H.G."/>
            <person name="Garcia-Molina A."/>
            <person name="Villamar T.E."/>
            <person name="Vazquez-Cruz C."/>
        </authorList>
    </citation>
    <scope>NUCLEOTIDE SEQUENCE [LARGE SCALE GENOMIC DNA]</scope>
    <source>
        <strain evidence="1 3">ATCC 15768</strain>
    </source>
</reference>
<evidence type="ECO:0000313" key="1">
    <source>
        <dbReference type="EMBL" id="OZN25192.1"/>
    </source>
</evidence>
<dbReference type="EMBL" id="UFSB01000001">
    <property type="protein sequence ID" value="SUU34033.1"/>
    <property type="molecule type" value="Genomic_DNA"/>
</dbReference>
<dbReference type="OrthoDB" id="5686413at2"/>
<dbReference type="Proteomes" id="UP000215738">
    <property type="component" value="Unassembled WGS sequence"/>
</dbReference>
<dbReference type="EMBL" id="NLFK01000004">
    <property type="protein sequence ID" value="OZN25192.1"/>
    <property type="molecule type" value="Genomic_DNA"/>
</dbReference>
<name>A0A263HDR1_9PAST</name>
<accession>A0A263HDR1</accession>
<dbReference type="AlphaFoldDB" id="A0A263HDR1"/>
<evidence type="ECO:0000313" key="2">
    <source>
        <dbReference type="EMBL" id="SUU34033.1"/>
    </source>
</evidence>
<evidence type="ECO:0000313" key="4">
    <source>
        <dbReference type="Proteomes" id="UP000254507"/>
    </source>
</evidence>
<evidence type="ECO:0000313" key="3">
    <source>
        <dbReference type="Proteomes" id="UP000215738"/>
    </source>
</evidence>
<proteinExistence type="predicted"/>
<sequence>MLFFDNSQSMELQVGLWKVSKKWQILWFYPQNQPHFIQVESLSLKDIEAKILQQCPLLDNLDLNFVYAVPAQYVWQKTVILSQFTNLEECEQQCRFVLEKELPVPLNKIWFDFRPVPLKQGFRLDIFAIKTETVAEYLAEFLPFPVTVLDSTTNAIIRAFEYCLQQEKKDSLLIYQDNEQIIAIQQKPHELRILQKKGKNLTALFEQFCKRYQETPTLIYFHSTIAVTEVIPQDWQLIECDLPFIALGNALWKRATFEPNLSTMQVPIEMEDSYEH</sequence>
<dbReference type="RefSeq" id="WP_094946278.1">
    <property type="nucleotide sequence ID" value="NZ_NLFK01000004.1"/>
</dbReference>
<gene>
    <name evidence="1" type="ORF">CFY87_05670</name>
    <name evidence="2" type="ORF">NCTC10851_00118</name>
</gene>
<dbReference type="InParanoid" id="A0A263HDR1"/>
<reference evidence="2 4" key="2">
    <citation type="submission" date="2018-06" db="EMBL/GenBank/DDBJ databases">
        <authorList>
            <consortium name="Pathogen Informatics"/>
            <person name="Doyle S."/>
        </authorList>
    </citation>
    <scope>NUCLEOTIDE SEQUENCE [LARGE SCALE GENOMIC DNA]</scope>
    <source>
        <strain evidence="2 4">NCTC10851</strain>
    </source>
</reference>
<dbReference type="Proteomes" id="UP000254507">
    <property type="component" value="Unassembled WGS sequence"/>
</dbReference>
<keyword evidence="3" id="KW-1185">Reference proteome</keyword>
<organism evidence="2 4">
    <name type="scientific">Actinobacillus seminis</name>
    <dbReference type="NCBI Taxonomy" id="722"/>
    <lineage>
        <taxon>Bacteria</taxon>
        <taxon>Pseudomonadati</taxon>
        <taxon>Pseudomonadota</taxon>
        <taxon>Gammaproteobacteria</taxon>
        <taxon>Pasteurellales</taxon>
        <taxon>Pasteurellaceae</taxon>
        <taxon>Actinobacillus</taxon>
    </lineage>
</organism>
<protein>
    <submittedName>
        <fullName evidence="2">Competence protein A</fullName>
    </submittedName>
    <submittedName>
        <fullName evidence="1">Competence protein ComA</fullName>
    </submittedName>
</protein>